<evidence type="ECO:0000256" key="5">
    <source>
        <dbReference type="ARBA" id="ARBA00022989"/>
    </source>
</evidence>
<dbReference type="Pfam" id="PF07681">
    <property type="entry name" value="DoxX"/>
    <property type="match status" value="1"/>
</dbReference>
<evidence type="ECO:0000256" key="4">
    <source>
        <dbReference type="ARBA" id="ARBA00022692"/>
    </source>
</evidence>
<dbReference type="AlphaFoldDB" id="A0A1M6XVE5"/>
<proteinExistence type="inferred from homology"/>
<feature type="transmembrane region" description="Helical" evidence="7">
    <location>
        <begin position="270"/>
        <end position="289"/>
    </location>
</feature>
<feature type="transmembrane region" description="Helical" evidence="7">
    <location>
        <begin position="135"/>
        <end position="153"/>
    </location>
</feature>
<dbReference type="PANTHER" id="PTHR33452">
    <property type="entry name" value="OXIDOREDUCTASE CATD-RELATED"/>
    <property type="match status" value="1"/>
</dbReference>
<feature type="transmembrane region" description="Helical" evidence="7">
    <location>
        <begin position="239"/>
        <end position="264"/>
    </location>
</feature>
<comment type="subcellular location">
    <subcellularLocation>
        <location evidence="1">Cell membrane</location>
        <topology evidence="1">Multi-pass membrane protein</topology>
    </subcellularLocation>
</comment>
<dbReference type="PANTHER" id="PTHR33452:SF1">
    <property type="entry name" value="INNER MEMBRANE PROTEIN YPHA-RELATED"/>
    <property type="match status" value="1"/>
</dbReference>
<dbReference type="GO" id="GO:0005886">
    <property type="term" value="C:plasma membrane"/>
    <property type="evidence" value="ECO:0007669"/>
    <property type="project" value="UniProtKB-SubCell"/>
</dbReference>
<organism evidence="8 9">
    <name type="scientific">Bradyrhizobium lablabi</name>
    <dbReference type="NCBI Taxonomy" id="722472"/>
    <lineage>
        <taxon>Bacteria</taxon>
        <taxon>Pseudomonadati</taxon>
        <taxon>Pseudomonadota</taxon>
        <taxon>Alphaproteobacteria</taxon>
        <taxon>Hyphomicrobiales</taxon>
        <taxon>Nitrobacteraceae</taxon>
        <taxon>Bradyrhizobium</taxon>
    </lineage>
</organism>
<evidence type="ECO:0000256" key="7">
    <source>
        <dbReference type="SAM" id="Phobius"/>
    </source>
</evidence>
<feature type="transmembrane region" description="Helical" evidence="7">
    <location>
        <begin position="85"/>
        <end position="104"/>
    </location>
</feature>
<dbReference type="EMBL" id="LT670844">
    <property type="protein sequence ID" value="SHL09838.1"/>
    <property type="molecule type" value="Genomic_DNA"/>
</dbReference>
<accession>A0A1M6XVE5</accession>
<evidence type="ECO:0000256" key="2">
    <source>
        <dbReference type="ARBA" id="ARBA00006679"/>
    </source>
</evidence>
<dbReference type="InterPro" id="IPR032808">
    <property type="entry name" value="DoxX"/>
</dbReference>
<evidence type="ECO:0000256" key="6">
    <source>
        <dbReference type="ARBA" id="ARBA00023136"/>
    </source>
</evidence>
<evidence type="ECO:0000256" key="1">
    <source>
        <dbReference type="ARBA" id="ARBA00004651"/>
    </source>
</evidence>
<evidence type="ECO:0000313" key="9">
    <source>
        <dbReference type="Proteomes" id="UP000189935"/>
    </source>
</evidence>
<keyword evidence="6 7" id="KW-0472">Membrane</keyword>
<dbReference type="Proteomes" id="UP000189935">
    <property type="component" value="Chromosome I"/>
</dbReference>
<feature type="transmembrane region" description="Helical" evidence="7">
    <location>
        <begin position="174"/>
        <end position="192"/>
    </location>
</feature>
<name>A0A1M6XVE5_9BRAD</name>
<keyword evidence="5 7" id="KW-1133">Transmembrane helix</keyword>
<keyword evidence="3" id="KW-1003">Cell membrane</keyword>
<dbReference type="InterPro" id="IPR051907">
    <property type="entry name" value="DoxX-like_oxidoreductase"/>
</dbReference>
<feature type="transmembrane region" description="Helical" evidence="7">
    <location>
        <begin position="59"/>
        <end position="78"/>
    </location>
</feature>
<protein>
    <submittedName>
        <fullName evidence="8">Putative oxidoreductase</fullName>
    </submittedName>
</protein>
<comment type="similarity">
    <text evidence="2">Belongs to the DoxX family.</text>
</comment>
<dbReference type="OrthoDB" id="5382961at2"/>
<gene>
    <name evidence="8" type="ORF">SAMN05444159_4987</name>
</gene>
<reference evidence="8 9" key="1">
    <citation type="submission" date="2016-11" db="EMBL/GenBank/DDBJ databases">
        <authorList>
            <person name="Jaros S."/>
            <person name="Januszkiewicz K."/>
            <person name="Wedrychowicz H."/>
        </authorList>
    </citation>
    <scope>NUCLEOTIDE SEQUENCE [LARGE SCALE GENOMIC DNA]</scope>
    <source>
        <strain evidence="8 9">GAS499</strain>
    </source>
</reference>
<keyword evidence="4 7" id="KW-0812">Transmembrane</keyword>
<evidence type="ECO:0000256" key="3">
    <source>
        <dbReference type="ARBA" id="ARBA00022475"/>
    </source>
</evidence>
<feature type="transmembrane region" description="Helical" evidence="7">
    <location>
        <begin position="32"/>
        <end position="53"/>
    </location>
</feature>
<feature type="transmembrane region" description="Helical" evidence="7">
    <location>
        <begin position="212"/>
        <end position="232"/>
    </location>
</feature>
<evidence type="ECO:0000313" key="8">
    <source>
        <dbReference type="EMBL" id="SHL09838.1"/>
    </source>
</evidence>
<sequence>MSLARKDEIVSSLQSKYSSGTGAMRIDNSARWLSRVTLVVAIIMIGWGLSVILTQPVTAWFATSSTVWMALLLISAIWQLRGSFISIAALALATAVVSRLFSILRLNPPASIAGLKPDDLDLLVATGPGVPGFEILGWFLGALVFVQFMLRAASVATSSDSREVSLNESALTFIRVYVGLMFVPHFGSHILGGPFQFKIYTLYFETLGIHMPAAQVALAGAIELISAVGLTLGLFTRPVALLGSVYLLMSMLLGGHFQIGYVWALPEGGYEFGVFWAAMIAVFAVLGGGRYSADSELWRSEPARRLLPKIVREVLAS</sequence>